<evidence type="ECO:0000313" key="7">
    <source>
        <dbReference type="EMBL" id="OXA55814.1"/>
    </source>
</evidence>
<keyword evidence="3" id="KW-0206">Cytoskeleton</keyword>
<dbReference type="GO" id="GO:0005930">
    <property type="term" value="C:axoneme"/>
    <property type="evidence" value="ECO:0007669"/>
    <property type="project" value="UniProtKB-SubCell"/>
</dbReference>
<dbReference type="AlphaFoldDB" id="A0A226EFI6"/>
<dbReference type="Pfam" id="PF10629">
    <property type="entry name" value="CMI2B-like"/>
    <property type="match status" value="2"/>
</dbReference>
<evidence type="ECO:0000256" key="1">
    <source>
        <dbReference type="ARBA" id="ARBA00004430"/>
    </source>
</evidence>
<evidence type="ECO:0000313" key="8">
    <source>
        <dbReference type="Proteomes" id="UP000198287"/>
    </source>
</evidence>
<evidence type="ECO:0000259" key="6">
    <source>
        <dbReference type="Pfam" id="PF10629"/>
    </source>
</evidence>
<evidence type="ECO:0000256" key="5">
    <source>
        <dbReference type="ARBA" id="ARBA00035661"/>
    </source>
</evidence>
<comment type="caution">
    <text evidence="7">The sequence shown here is derived from an EMBL/GenBank/DDBJ whole genome shotgun (WGS) entry which is preliminary data.</text>
</comment>
<dbReference type="Proteomes" id="UP000198287">
    <property type="component" value="Unassembled WGS sequence"/>
</dbReference>
<organism evidence="7 8">
    <name type="scientific">Folsomia candida</name>
    <name type="common">Springtail</name>
    <dbReference type="NCBI Taxonomy" id="158441"/>
    <lineage>
        <taxon>Eukaryota</taxon>
        <taxon>Metazoa</taxon>
        <taxon>Ecdysozoa</taxon>
        <taxon>Arthropoda</taxon>
        <taxon>Hexapoda</taxon>
        <taxon>Collembola</taxon>
        <taxon>Entomobryomorpha</taxon>
        <taxon>Isotomoidea</taxon>
        <taxon>Isotomidae</taxon>
        <taxon>Proisotominae</taxon>
        <taxon>Folsomia</taxon>
    </lineage>
</organism>
<protein>
    <recommendedName>
        <fullName evidence="6">Ciliary microtubule inner protein 2A-C-like domain-containing protein</fullName>
    </recommendedName>
</protein>
<dbReference type="OrthoDB" id="2019884at2759"/>
<feature type="domain" description="Ciliary microtubule inner protein 2A-C-like" evidence="6">
    <location>
        <begin position="12"/>
        <end position="41"/>
    </location>
</feature>
<evidence type="ECO:0000256" key="4">
    <source>
        <dbReference type="ARBA" id="ARBA00023273"/>
    </source>
</evidence>
<dbReference type="OMA" id="WIDPEQY"/>
<dbReference type="InterPro" id="IPR018902">
    <property type="entry name" value="CMI2A-C-like_dom"/>
</dbReference>
<accession>A0A226EFI6</accession>
<dbReference type="EMBL" id="LNIX01000004">
    <property type="protein sequence ID" value="OXA55814.1"/>
    <property type="molecule type" value="Genomic_DNA"/>
</dbReference>
<evidence type="ECO:0000256" key="3">
    <source>
        <dbReference type="ARBA" id="ARBA00023212"/>
    </source>
</evidence>
<proteinExistence type="inferred from homology"/>
<dbReference type="PANTHER" id="PTHR22146:SF8">
    <property type="entry name" value="PROTEIN FAM166B"/>
    <property type="match status" value="1"/>
</dbReference>
<keyword evidence="8" id="KW-1185">Reference proteome</keyword>
<keyword evidence="4" id="KW-0966">Cell projection</keyword>
<feature type="domain" description="Ciliary microtubule inner protein 2A-C-like" evidence="6">
    <location>
        <begin position="263"/>
        <end position="296"/>
    </location>
</feature>
<dbReference type="PANTHER" id="PTHR22146">
    <property type="entry name" value="CAT EYE SYNDROME CRITICAL REGION PROTEIN 6"/>
    <property type="match status" value="1"/>
</dbReference>
<name>A0A226EFI6_FOLCA</name>
<evidence type="ECO:0000256" key="2">
    <source>
        <dbReference type="ARBA" id="ARBA00022490"/>
    </source>
</evidence>
<reference evidence="7 8" key="1">
    <citation type="submission" date="2015-12" db="EMBL/GenBank/DDBJ databases">
        <title>The genome of Folsomia candida.</title>
        <authorList>
            <person name="Faddeeva A."/>
            <person name="Derks M.F."/>
            <person name="Anvar Y."/>
            <person name="Smit S."/>
            <person name="Van Straalen N."/>
            <person name="Roelofs D."/>
        </authorList>
    </citation>
    <scope>NUCLEOTIDE SEQUENCE [LARGE SCALE GENOMIC DNA]</scope>
    <source>
        <strain evidence="7 8">VU population</strain>
        <tissue evidence="7">Whole body</tissue>
    </source>
</reference>
<sequence>MAVSCTNGTPSPHHIPGYDGFVPGHLATIGRTYAKGTHDVLRTLGLAGVKDKPCTKSCRSGDPCADHWRDLRARMHMVQGEIDPNPCQGTDWNIRNKFCVQKPQNLCEPKLKKMNQHGYLSRLSVYQKKNGDAFGVTSCKADNTFPCKAAAPSNRPFWREYEDLTNYDPFKEYEPECRHVRLPKLKYKAETCWDEDFYLPVDAYEDYCREKYVCPPKKCECLPLDARKPDNEVKFYRHEQDPELFVAPYFADPTNKYRYFKTGFTGHVPTYKYRFGEPYEQSTRKALNKWTSRYMTDHLKAKCPVWIDPEQYCDKNDYFKMSCKPRKTYDGHFHEKRIRDRLKPIFNPKDCIPPYTNDPIALCIQSNNPTSKDIC</sequence>
<comment type="subcellular location">
    <subcellularLocation>
        <location evidence="1">Cytoplasm</location>
        <location evidence="1">Cytoskeleton</location>
        <location evidence="1">Cilium axoneme</location>
    </subcellularLocation>
</comment>
<gene>
    <name evidence="7" type="ORF">Fcan01_09381</name>
</gene>
<comment type="similarity">
    <text evidence="5">Belongs to the CIMIP2 family.</text>
</comment>
<keyword evidence="2" id="KW-0963">Cytoplasm</keyword>
<dbReference type="GO" id="GO:0015630">
    <property type="term" value="C:microtubule cytoskeleton"/>
    <property type="evidence" value="ECO:0007669"/>
    <property type="project" value="UniProtKB-ARBA"/>
</dbReference>